<dbReference type="AlphaFoldDB" id="A0A4Z2IH61"/>
<evidence type="ECO:0000313" key="2">
    <source>
        <dbReference type="Proteomes" id="UP000314294"/>
    </source>
</evidence>
<protein>
    <submittedName>
        <fullName evidence="1">Uncharacterized protein</fullName>
    </submittedName>
</protein>
<keyword evidence="2" id="KW-1185">Reference proteome</keyword>
<accession>A0A4Z2IH61</accession>
<dbReference type="Proteomes" id="UP000314294">
    <property type="component" value="Unassembled WGS sequence"/>
</dbReference>
<organism evidence="1 2">
    <name type="scientific">Liparis tanakae</name>
    <name type="common">Tanaka's snailfish</name>
    <dbReference type="NCBI Taxonomy" id="230148"/>
    <lineage>
        <taxon>Eukaryota</taxon>
        <taxon>Metazoa</taxon>
        <taxon>Chordata</taxon>
        <taxon>Craniata</taxon>
        <taxon>Vertebrata</taxon>
        <taxon>Euteleostomi</taxon>
        <taxon>Actinopterygii</taxon>
        <taxon>Neopterygii</taxon>
        <taxon>Teleostei</taxon>
        <taxon>Neoteleostei</taxon>
        <taxon>Acanthomorphata</taxon>
        <taxon>Eupercaria</taxon>
        <taxon>Perciformes</taxon>
        <taxon>Cottioidei</taxon>
        <taxon>Cottales</taxon>
        <taxon>Liparidae</taxon>
        <taxon>Liparis</taxon>
    </lineage>
</organism>
<sequence>MDPPKENSSSCHCLKVKSYSLVLAEGMIGRLRDLGSSVLRLYGSHVANIVNDSRCSAMADLNLGFKLQCKFWCEVDNPAAFVQRSRSQLGATTEVTLLEDQLLVLLEGREAQEIQNQYVTHAPFSTASLREAGLLRCAKWRRAKCHLESSSLSPPLQTEKLLGCGAEHRQLLWASWCGGN</sequence>
<evidence type="ECO:0000313" key="1">
    <source>
        <dbReference type="EMBL" id="TNN76794.1"/>
    </source>
</evidence>
<comment type="caution">
    <text evidence="1">The sequence shown here is derived from an EMBL/GenBank/DDBJ whole genome shotgun (WGS) entry which is preliminary data.</text>
</comment>
<name>A0A4Z2IH61_9TELE</name>
<proteinExistence type="predicted"/>
<gene>
    <name evidence="1" type="ORF">EYF80_013043</name>
</gene>
<dbReference type="EMBL" id="SRLO01000090">
    <property type="protein sequence ID" value="TNN76794.1"/>
    <property type="molecule type" value="Genomic_DNA"/>
</dbReference>
<reference evidence="1 2" key="1">
    <citation type="submission" date="2019-03" db="EMBL/GenBank/DDBJ databases">
        <title>First draft genome of Liparis tanakae, snailfish: a comprehensive survey of snailfish specific genes.</title>
        <authorList>
            <person name="Kim W."/>
            <person name="Song I."/>
            <person name="Jeong J.-H."/>
            <person name="Kim D."/>
            <person name="Kim S."/>
            <person name="Ryu S."/>
            <person name="Song J.Y."/>
            <person name="Lee S.K."/>
        </authorList>
    </citation>
    <scope>NUCLEOTIDE SEQUENCE [LARGE SCALE GENOMIC DNA]</scope>
    <source>
        <tissue evidence="1">Muscle</tissue>
    </source>
</reference>